<dbReference type="AlphaFoldDB" id="A0AAV8W9V7"/>
<name>A0AAV8W9V7_9CUCU</name>
<dbReference type="InterPro" id="IPR036397">
    <property type="entry name" value="RNaseH_sf"/>
</dbReference>
<feature type="binding site" evidence="9">
    <location>
        <position position="999"/>
    </location>
    <ligand>
        <name>a divalent metal cation</name>
        <dbReference type="ChEBI" id="CHEBI:60240"/>
        <note>catalytic</note>
    </ligand>
</feature>
<comment type="activity regulation">
    <text evidence="9">Positively regulated by the regulatory subunit PAN3.</text>
</comment>
<proteinExistence type="inferred from homology"/>
<dbReference type="GO" id="GO:0006397">
    <property type="term" value="P:mRNA processing"/>
    <property type="evidence" value="ECO:0007669"/>
    <property type="project" value="UniProtKB-KW"/>
</dbReference>
<evidence type="ECO:0000256" key="1">
    <source>
        <dbReference type="ARBA" id="ARBA00001663"/>
    </source>
</evidence>
<comment type="cofactor">
    <cofactor evidence="9">
        <name>a divalent metal cation</name>
        <dbReference type="ChEBI" id="CHEBI:60240"/>
    </cofactor>
    <text evidence="9">Binds 2 metal cations per subunit in the catalytic exonuclease domain.</text>
</comment>
<dbReference type="InterPro" id="IPR028889">
    <property type="entry name" value="USP"/>
</dbReference>
<keyword evidence="4 9" id="KW-0540">Nuclease</keyword>
<dbReference type="GO" id="GO:0000932">
    <property type="term" value="C:P-body"/>
    <property type="evidence" value="ECO:0007669"/>
    <property type="project" value="UniProtKB-SubCell"/>
</dbReference>
<dbReference type="InterPro" id="IPR012337">
    <property type="entry name" value="RNaseH-like_sf"/>
</dbReference>
<dbReference type="SUPFAM" id="SSF53098">
    <property type="entry name" value="Ribonuclease H-like"/>
    <property type="match status" value="1"/>
</dbReference>
<dbReference type="Gene3D" id="2.130.10.10">
    <property type="entry name" value="YVTN repeat-like/Quinoprotein amine dehydrogenase"/>
    <property type="match status" value="1"/>
</dbReference>
<dbReference type="GO" id="GO:0005634">
    <property type="term" value="C:nucleus"/>
    <property type="evidence" value="ECO:0007669"/>
    <property type="project" value="UniProtKB-SubCell"/>
</dbReference>
<keyword evidence="3 9" id="KW-0507">mRNA processing</keyword>
<dbReference type="SMART" id="SM00479">
    <property type="entry name" value="EXOIII"/>
    <property type="match status" value="1"/>
</dbReference>
<organism evidence="11 12">
    <name type="scientific">Exocentrus adspersus</name>
    <dbReference type="NCBI Taxonomy" id="1586481"/>
    <lineage>
        <taxon>Eukaryota</taxon>
        <taxon>Metazoa</taxon>
        <taxon>Ecdysozoa</taxon>
        <taxon>Arthropoda</taxon>
        <taxon>Hexapoda</taxon>
        <taxon>Insecta</taxon>
        <taxon>Pterygota</taxon>
        <taxon>Neoptera</taxon>
        <taxon>Endopterygota</taxon>
        <taxon>Coleoptera</taxon>
        <taxon>Polyphaga</taxon>
        <taxon>Cucujiformia</taxon>
        <taxon>Chrysomeloidea</taxon>
        <taxon>Cerambycidae</taxon>
        <taxon>Lamiinae</taxon>
        <taxon>Acanthocinini</taxon>
        <taxon>Exocentrus</taxon>
    </lineage>
</organism>
<evidence type="ECO:0000256" key="3">
    <source>
        <dbReference type="ARBA" id="ARBA00022664"/>
    </source>
</evidence>
<dbReference type="Pfam" id="PF13423">
    <property type="entry name" value="UCH_1"/>
    <property type="match status" value="1"/>
</dbReference>
<dbReference type="PANTHER" id="PTHR15728">
    <property type="entry name" value="DEADENYLATION COMPLEX CATALYTIC SUBUNIT PAN2"/>
    <property type="match status" value="1"/>
</dbReference>
<dbReference type="InterPro" id="IPR038765">
    <property type="entry name" value="Papain-like_cys_pep_sf"/>
</dbReference>
<dbReference type="PANTHER" id="PTHR15728:SF0">
    <property type="entry name" value="PAN2-PAN3 DEADENYLATION COMPLEX CATALYTIC SUBUNIT PAN2"/>
    <property type="match status" value="1"/>
</dbReference>
<dbReference type="InterPro" id="IPR028881">
    <property type="entry name" value="PAN2_UCH_dom"/>
</dbReference>
<dbReference type="InterPro" id="IPR030843">
    <property type="entry name" value="PAN2"/>
</dbReference>
<keyword evidence="7 9" id="KW-0269">Exonuclease</keyword>
<evidence type="ECO:0000256" key="8">
    <source>
        <dbReference type="ARBA" id="ARBA00023242"/>
    </source>
</evidence>
<dbReference type="GO" id="GO:0003676">
    <property type="term" value="F:nucleic acid binding"/>
    <property type="evidence" value="ECO:0007669"/>
    <property type="project" value="InterPro"/>
</dbReference>
<accession>A0AAV8W9V7</accession>
<comment type="domain">
    <text evidence="9">The linker, or PAN3 interaction domain (PID), between the WD40 repeats and the pseudo-UCH domain mediates interaction with PAN3.</text>
</comment>
<dbReference type="GO" id="GO:0046872">
    <property type="term" value="F:metal ion binding"/>
    <property type="evidence" value="ECO:0007669"/>
    <property type="project" value="UniProtKB-KW"/>
</dbReference>
<dbReference type="HAMAP" id="MF_03182">
    <property type="entry name" value="PAN2"/>
    <property type="match status" value="1"/>
</dbReference>
<dbReference type="PROSITE" id="PS50235">
    <property type="entry name" value="USP_3"/>
    <property type="match status" value="1"/>
</dbReference>
<reference evidence="11 12" key="1">
    <citation type="journal article" date="2023" name="Insect Mol. Biol.">
        <title>Genome sequencing provides insights into the evolution of gene families encoding plant cell wall-degrading enzymes in longhorned beetles.</title>
        <authorList>
            <person name="Shin N.R."/>
            <person name="Okamura Y."/>
            <person name="Kirsch R."/>
            <person name="Pauchet Y."/>
        </authorList>
    </citation>
    <scope>NUCLEOTIDE SEQUENCE [LARGE SCALE GENOMIC DNA]</scope>
    <source>
        <strain evidence="11">EAD_L_NR</strain>
    </source>
</reference>
<comment type="domain">
    <text evidence="9">Contains a pseudo-UCH domain. This ubiquitin C-terminal hydrolase (UCH)-like or ubiquitin specific protease (USP)-like domain is predicted to be catalytically inactive because it lacks the active site catalytic triad characteristic of thiol proteases, with residues at the equivalent structural positions that are incompatible with catalysis, and it cannot bind ubiquitin. It functions as a structural scaffold for intra- and intermolecular interactions in the complex.</text>
</comment>
<dbReference type="Pfam" id="PF00929">
    <property type="entry name" value="RNase_T"/>
    <property type="match status" value="1"/>
</dbReference>
<evidence type="ECO:0000256" key="9">
    <source>
        <dbReference type="HAMAP-Rule" id="MF_03182"/>
    </source>
</evidence>
<dbReference type="SUPFAM" id="SSF54001">
    <property type="entry name" value="Cysteine proteinases"/>
    <property type="match status" value="1"/>
</dbReference>
<dbReference type="GO" id="GO:0000289">
    <property type="term" value="P:nuclear-transcribed mRNA poly(A) tail shortening"/>
    <property type="evidence" value="ECO:0007669"/>
    <property type="project" value="UniProtKB-UniRule"/>
</dbReference>
<evidence type="ECO:0000256" key="7">
    <source>
        <dbReference type="ARBA" id="ARBA00022839"/>
    </source>
</evidence>
<dbReference type="EC" id="3.1.13.4" evidence="9"/>
<dbReference type="Pfam" id="PF20770">
    <property type="entry name" value="PAN2_N"/>
    <property type="match status" value="1"/>
</dbReference>
<dbReference type="GO" id="GO:0010606">
    <property type="term" value="P:positive regulation of cytoplasmic mRNA processing body assembly"/>
    <property type="evidence" value="ECO:0007669"/>
    <property type="project" value="UniProtKB-UniRule"/>
</dbReference>
<comment type="function">
    <text evidence="9">Catalytic subunit of the poly(A)-nuclease (PAN) deadenylation complex, one of two cytoplasmic mRNA deadenylases involved in general and miRNA-mediated mRNA turnover. PAN specifically shortens poly(A) tails of RNA and the activity is stimulated by poly(A)-binding protein (PABP). PAN deadenylation is followed by rapid degradation of the shortened mRNA tails by the CCR4-NOT complex. Deadenylated mRNAs are then degraded by two alternative mechanisms, namely exosome-mediated 3'-5' exonucleolytic degradation, or deadenlyation-dependent mRNA decaping and subsequent 5'-3' exonucleolytic degradation by XRN1.</text>
</comment>
<dbReference type="Gene3D" id="3.90.70.10">
    <property type="entry name" value="Cysteine proteinases"/>
    <property type="match status" value="1"/>
</dbReference>
<comment type="catalytic activity">
    <reaction evidence="1 9">
        <text>Exonucleolytic cleavage of poly(A) to 5'-AMP.</text>
        <dbReference type="EC" id="3.1.13.4"/>
    </reaction>
</comment>
<comment type="caution">
    <text evidence="11">The sequence shown here is derived from an EMBL/GenBank/DDBJ whole genome shotgun (WGS) entry which is preliminary data.</text>
</comment>
<dbReference type="FunFam" id="3.30.420.10:FF:000011">
    <property type="entry name" value="PAN2-PAN3 deadenylation complex catalytic subunit PAN2"/>
    <property type="match status" value="1"/>
</dbReference>
<keyword evidence="6 9" id="KW-0378">Hydrolase</keyword>
<dbReference type="EMBL" id="JANEYG010000005">
    <property type="protein sequence ID" value="KAJ8923088.1"/>
    <property type="molecule type" value="Genomic_DNA"/>
</dbReference>
<feature type="domain" description="USP" evidence="10">
    <location>
        <begin position="489"/>
        <end position="945"/>
    </location>
</feature>
<dbReference type="SUPFAM" id="SSF50978">
    <property type="entry name" value="WD40 repeat-like"/>
    <property type="match status" value="1"/>
</dbReference>
<protein>
    <recommendedName>
        <fullName evidence="9">PAN2-PAN3 deadenylation complex catalytic subunit PAN2</fullName>
        <ecNumber evidence="9">3.1.13.4</ecNumber>
    </recommendedName>
    <alternativeName>
        <fullName evidence="9">PAB1P-dependent poly(A)-specific ribonuclease</fullName>
    </alternativeName>
    <alternativeName>
        <fullName evidence="9">Poly(A)-nuclease deadenylation complex subunit 2</fullName>
        <shortName evidence="9">PAN deadenylation complex subunit 2</shortName>
    </alternativeName>
</protein>
<evidence type="ECO:0000313" key="11">
    <source>
        <dbReference type="EMBL" id="KAJ8923088.1"/>
    </source>
</evidence>
<dbReference type="Proteomes" id="UP001159042">
    <property type="component" value="Unassembled WGS sequence"/>
</dbReference>
<keyword evidence="12" id="KW-1185">Reference proteome</keyword>
<evidence type="ECO:0000259" key="10">
    <source>
        <dbReference type="PROSITE" id="PS50235"/>
    </source>
</evidence>
<comment type="subcellular location">
    <subcellularLocation>
        <location evidence="9">Cytoplasm</location>
        <location evidence="9">P-body</location>
    </subcellularLocation>
    <subcellularLocation>
        <location evidence="9">Nucleus</location>
    </subcellularLocation>
    <text evidence="9">Shuttles between nucleus and cytoplasm.</text>
</comment>
<dbReference type="InterPro" id="IPR050785">
    <property type="entry name" value="PAN2-PAN3_catalytic_subunit"/>
</dbReference>
<comment type="subunit">
    <text evidence="9">Forms a heterotrimer with an asymmetric homodimer of the regulatory subunit PAN3 to form the poly(A)-nuclease (PAN) deadenylation complex.</text>
</comment>
<comment type="similarity">
    <text evidence="9">Belongs to the peptidase C19 family. PAN2 subfamily.</text>
</comment>
<feature type="binding site" evidence="9">
    <location>
        <position position="1001"/>
    </location>
    <ligand>
        <name>a divalent metal cation</name>
        <dbReference type="ChEBI" id="CHEBI:60240"/>
        <note>catalytic</note>
    </ligand>
</feature>
<sequence>MYFDNTGLAVVAPSENPGLGIDADYVQTSCILADGAPRFGVSALTFDKVEELLWMGNQGGHVTSYYLTGNGEMQKYTSFQIHANEELRQILTIEDGILALTPSTLRYQMRRGIPIYTHTSVNTKEMQCMLQLTPSRILLGGQQDKLIDYNLELGKETMLVDAGEAGCVMLRPHSRFVCAGNPLGHIEFRDPNTLKVEHNIDTHTGSLSDFDVQGNLLVTCGFSNRHNNLTVDRFLMVYDLRMMRAVSPMQTVLDPFFLKFIPSISSRLAVVSALGQVQLLDTIALAEPRLCLLQINNPGAMCLTFDISSNSQAMAFGDTSGHIHFFATSDNPTFNTFSRSTEFAESIARVHEFPSFGIDDYSYPLSVIPMPVVPPEMPLASDWPPYLVQKVYRKPPAIDPEILHTMKMQGPIGYAPNPRTSRRNQVAYYFGNNGYNIANSTRTMKSPKHQEENSGFIAIPKRYRKVDVRYSKLGSDEFQFDHYNKTGFSGLEATLPNSYCNAMIQVLYFTEPLRAALLSHLCSKEFCLSCELGFLFHMLSNPFQNQPCQPGNFLRAFRTVPEASALSLILSDLHAEAKLKIDLSALIQSWNRFMLHQMHVELMETRKRIEERRLNRKPFIYKETDFPSISGTRERKTTTDCTEVVDVDVKLENEKREDNSEISQLFGTKQLQMNSCLKCSYEVRKESILLACNLVYPTSEPEREEWSFCDILKRSLCPQQTTPAWCEQCAKFTPTAQSRILQSLPKLLAVNTGLHNYQHKQFWQTQMDKVVIKATKLVLDSNSSPLSTASSITSSKPCRYGDNCSRPGCRFRHSFDNTPPSVPTNNLYCSNNWLPHEIVMTLKDDKLDVRKLEEKDKQESQSNTDTRKKYQLSSVVCYVNDQSSADKRNLVALIKVPDSYLQTRNNEQHKWYLFNDFNICPVPAQEAVWFSLDWKVPCVLYYSSPEVLESSSEIRHPLSRQDVFTEDACIARSGGTSGITFTPLAENEVLKAGDLVAMDAEFVTLNQEEAELRSDGKMSTVKPSQMSVARITCIRGHGRMEGTPFIDDYISTQEQVVDYLTKFSGIKPGDLDANFSSKHLTTLKSTYTKLRFLQDSGVIFVGHGLKNDFRVINLVVPPEQIADTVQLFHLPHHRMVSLRFLAWHFLGIKIQSETHDSVEDARAALQLYKKYKQLEAQNKVGEALAELYETGKLLNWKVPED</sequence>
<dbReference type="GO" id="GO:0031251">
    <property type="term" value="C:PAN complex"/>
    <property type="evidence" value="ECO:0007669"/>
    <property type="project" value="UniProtKB-UniRule"/>
</dbReference>
<feature type="binding site" evidence="9">
    <location>
        <position position="1108"/>
    </location>
    <ligand>
        <name>a divalent metal cation</name>
        <dbReference type="ChEBI" id="CHEBI:60240"/>
        <note>catalytic</note>
    </ligand>
</feature>
<dbReference type="InterPro" id="IPR036322">
    <property type="entry name" value="WD40_repeat_dom_sf"/>
</dbReference>
<feature type="binding site" evidence="9">
    <location>
        <position position="1160"/>
    </location>
    <ligand>
        <name>a divalent metal cation</name>
        <dbReference type="ChEBI" id="CHEBI:60240"/>
        <note>catalytic</note>
    </ligand>
</feature>
<evidence type="ECO:0000256" key="2">
    <source>
        <dbReference type="ARBA" id="ARBA00022490"/>
    </source>
</evidence>
<dbReference type="InterPro" id="IPR048841">
    <property type="entry name" value="PAN2_N"/>
</dbReference>
<evidence type="ECO:0000256" key="4">
    <source>
        <dbReference type="ARBA" id="ARBA00022722"/>
    </source>
</evidence>
<dbReference type="GO" id="GO:0004535">
    <property type="term" value="F:poly(A)-specific ribonuclease activity"/>
    <property type="evidence" value="ECO:0007669"/>
    <property type="project" value="UniProtKB-UniRule"/>
</dbReference>
<dbReference type="Gene3D" id="3.30.420.10">
    <property type="entry name" value="Ribonuclease H-like superfamily/Ribonuclease H"/>
    <property type="match status" value="1"/>
</dbReference>
<keyword evidence="5 9" id="KW-0479">Metal-binding</keyword>
<dbReference type="InterPro" id="IPR015943">
    <property type="entry name" value="WD40/YVTN_repeat-like_dom_sf"/>
</dbReference>
<gene>
    <name evidence="9" type="primary">PAN2</name>
    <name evidence="11" type="ORF">NQ315_001640</name>
</gene>
<comment type="caution">
    <text evidence="9">Lacks conserved residue(s) required for the propagation of feature annotation.</text>
</comment>
<dbReference type="CDD" id="cd06143">
    <property type="entry name" value="PAN2_exo"/>
    <property type="match status" value="1"/>
</dbReference>
<dbReference type="FunFam" id="2.130.10.10:FF:000421">
    <property type="entry name" value="PAN2-PAN3 deadenylation complex catalytic subunit PAN2"/>
    <property type="match status" value="1"/>
</dbReference>
<evidence type="ECO:0000256" key="6">
    <source>
        <dbReference type="ARBA" id="ARBA00022801"/>
    </source>
</evidence>
<dbReference type="InterPro" id="IPR013520">
    <property type="entry name" value="Ribonucl_H"/>
</dbReference>
<evidence type="ECO:0000313" key="12">
    <source>
        <dbReference type="Proteomes" id="UP001159042"/>
    </source>
</evidence>
<evidence type="ECO:0000256" key="5">
    <source>
        <dbReference type="ARBA" id="ARBA00022723"/>
    </source>
</evidence>
<keyword evidence="8 9" id="KW-0539">Nucleus</keyword>
<keyword evidence="2 9" id="KW-0963">Cytoplasm</keyword>